<evidence type="ECO:0000256" key="1">
    <source>
        <dbReference type="SAM" id="MobiDB-lite"/>
    </source>
</evidence>
<proteinExistence type="predicted"/>
<feature type="compositionally biased region" description="Basic and acidic residues" evidence="1">
    <location>
        <begin position="8"/>
        <end position="17"/>
    </location>
</feature>
<keyword evidence="3" id="KW-1185">Reference proteome</keyword>
<name>A0ABQ9I9K5_9NEOP</name>
<evidence type="ECO:0000313" key="3">
    <source>
        <dbReference type="Proteomes" id="UP001159363"/>
    </source>
</evidence>
<comment type="caution">
    <text evidence="2">The sequence shown here is derived from an EMBL/GenBank/DDBJ whole genome shotgun (WGS) entry which is preliminary data.</text>
</comment>
<organism evidence="2 3">
    <name type="scientific">Dryococelus australis</name>
    <dbReference type="NCBI Taxonomy" id="614101"/>
    <lineage>
        <taxon>Eukaryota</taxon>
        <taxon>Metazoa</taxon>
        <taxon>Ecdysozoa</taxon>
        <taxon>Arthropoda</taxon>
        <taxon>Hexapoda</taxon>
        <taxon>Insecta</taxon>
        <taxon>Pterygota</taxon>
        <taxon>Neoptera</taxon>
        <taxon>Polyneoptera</taxon>
        <taxon>Phasmatodea</taxon>
        <taxon>Verophasmatodea</taxon>
        <taxon>Anareolatae</taxon>
        <taxon>Phasmatidae</taxon>
        <taxon>Eurycanthinae</taxon>
        <taxon>Dryococelus</taxon>
    </lineage>
</organism>
<evidence type="ECO:0000313" key="2">
    <source>
        <dbReference type="EMBL" id="KAJ8893329.1"/>
    </source>
</evidence>
<sequence>MKQWLGARTRETGDPRENSSTSGIIRHDSHVRKPGGTPPGIEPGLFTWKSERSSRCATAAPKNGPDNLTIPGDTTFFVPSDLLRKLRIVAPTGINDDRCMGASSAPHPAAKDYDIPFELTPAVDRLVIVGSSGHTSYRLGALEIESITGKEEETVADMVTSLHDSSASYGEIWASVKFELRNFFPVFNEALRVGERERWGLNKNGMQGRGKLESPEKIRRQNASTPEELEWHIEPILYGICCRTLLLQATVSRSAVNEPVCPSLCELAWKISVERQFRLKFVLTNGHLITCNLIGHVRKMLMESAAKEKGQATGNTGVIIFPDEERFPWEGTPSRVCVIVWRLGGGGTAPSPPPLHPLYFGKFAAENVRAREFGLPLLTYFTSPREELNSSPLIAIFFYSGHSSACMWRLWDAVAERLACSPLTNAIRVQSPARPLDFSMWESCRTIPLAGGPSRGLPPSLHSGAALYSPQSLSSAVKTTLILLSLSPPTLAVIDAVLSYLLCLAGLYLAIGYPRSLITHYSFLQLAWVRQRHIDAKTRVSRRMLRVFAGRETFGASLCLREHLVGCLMWYSPSKRYMLSTDNTNNTVARTDAPINRQHWDYTGQHSPSDTTFRMNWDMFQALGTLRLTKRIIKEGCERVAVVRITPGAFKLLGETIINPCGSAEKSSDQLENITDPINRNLTVCYGLTKRSELYYRPIVMRLNYCCILSVADKDSGENLSQTLLYR</sequence>
<dbReference type="EMBL" id="JARBHB010000002">
    <property type="protein sequence ID" value="KAJ8893329.1"/>
    <property type="molecule type" value="Genomic_DNA"/>
</dbReference>
<feature type="compositionally biased region" description="Basic and acidic residues" evidence="1">
    <location>
        <begin position="210"/>
        <end position="219"/>
    </location>
</feature>
<accession>A0ABQ9I9K5</accession>
<reference evidence="2 3" key="1">
    <citation type="submission" date="2023-02" db="EMBL/GenBank/DDBJ databases">
        <title>LHISI_Scaffold_Assembly.</title>
        <authorList>
            <person name="Stuart O.P."/>
            <person name="Cleave R."/>
            <person name="Magrath M.J.L."/>
            <person name="Mikheyev A.S."/>
        </authorList>
    </citation>
    <scope>NUCLEOTIDE SEQUENCE [LARGE SCALE GENOMIC DNA]</scope>
    <source>
        <strain evidence="2">Daus_M_001</strain>
        <tissue evidence="2">Leg muscle</tissue>
    </source>
</reference>
<protein>
    <submittedName>
        <fullName evidence="2">Uncharacterized protein</fullName>
    </submittedName>
</protein>
<feature type="region of interest" description="Disordered" evidence="1">
    <location>
        <begin position="204"/>
        <end position="223"/>
    </location>
</feature>
<feature type="region of interest" description="Disordered" evidence="1">
    <location>
        <begin position="1"/>
        <end position="42"/>
    </location>
</feature>
<dbReference type="Proteomes" id="UP001159363">
    <property type="component" value="Chromosome 2"/>
</dbReference>
<gene>
    <name evidence="2" type="ORF">PR048_005920</name>
</gene>